<evidence type="ECO:0000313" key="2">
    <source>
        <dbReference type="Proteomes" id="UP000054481"/>
    </source>
</evidence>
<evidence type="ECO:0000313" key="1">
    <source>
        <dbReference type="EMBL" id="KJZ72284.1"/>
    </source>
</evidence>
<keyword evidence="2" id="KW-1185">Reference proteome</keyword>
<accession>A0A0F8A3R4</accession>
<reference evidence="1 2" key="1">
    <citation type="journal article" date="2014" name="Genome Biol. Evol.">
        <title>Comparative genomics and transcriptomics analyses reveal divergent lifestyle features of nematode endoparasitic fungus Hirsutella minnesotensis.</title>
        <authorList>
            <person name="Lai Y."/>
            <person name="Liu K."/>
            <person name="Zhang X."/>
            <person name="Zhang X."/>
            <person name="Li K."/>
            <person name="Wang N."/>
            <person name="Shu C."/>
            <person name="Wu Y."/>
            <person name="Wang C."/>
            <person name="Bushley K.E."/>
            <person name="Xiang M."/>
            <person name="Liu X."/>
        </authorList>
    </citation>
    <scope>NUCLEOTIDE SEQUENCE [LARGE SCALE GENOMIC DNA]</scope>
    <source>
        <strain evidence="1 2">3608</strain>
    </source>
</reference>
<protein>
    <submittedName>
        <fullName evidence="1">Uncharacterized protein</fullName>
    </submittedName>
</protein>
<name>A0A0F8A3R4_9HYPO</name>
<organism evidence="1 2">
    <name type="scientific">Hirsutella minnesotensis 3608</name>
    <dbReference type="NCBI Taxonomy" id="1043627"/>
    <lineage>
        <taxon>Eukaryota</taxon>
        <taxon>Fungi</taxon>
        <taxon>Dikarya</taxon>
        <taxon>Ascomycota</taxon>
        <taxon>Pezizomycotina</taxon>
        <taxon>Sordariomycetes</taxon>
        <taxon>Hypocreomycetidae</taxon>
        <taxon>Hypocreales</taxon>
        <taxon>Ophiocordycipitaceae</taxon>
        <taxon>Hirsutella</taxon>
    </lineage>
</organism>
<sequence length="68" mass="7850">MGWWYLKGATKFGAANLLDVNSYGMPEVAPRDYVRDAFEVAQKDKQRVFCHTSRERLTTALASLRKRQ</sequence>
<proteinExistence type="predicted"/>
<dbReference type="Proteomes" id="UP000054481">
    <property type="component" value="Unassembled WGS sequence"/>
</dbReference>
<gene>
    <name evidence="1" type="ORF">HIM_08325</name>
</gene>
<dbReference type="EMBL" id="KQ030549">
    <property type="protein sequence ID" value="KJZ72284.1"/>
    <property type="molecule type" value="Genomic_DNA"/>
</dbReference>
<dbReference type="AlphaFoldDB" id="A0A0F8A3R4"/>